<evidence type="ECO:0000256" key="4">
    <source>
        <dbReference type="ARBA" id="ARBA00022741"/>
    </source>
</evidence>
<dbReference type="GO" id="GO:0005524">
    <property type="term" value="F:ATP binding"/>
    <property type="evidence" value="ECO:0007669"/>
    <property type="project" value="UniProtKB-KW"/>
</dbReference>
<dbReference type="PROSITE" id="PS50893">
    <property type="entry name" value="ABC_TRANSPORTER_2"/>
    <property type="match status" value="1"/>
</dbReference>
<feature type="domain" description="ABC transporter" evidence="6">
    <location>
        <begin position="5"/>
        <end position="261"/>
    </location>
</feature>
<evidence type="ECO:0000256" key="1">
    <source>
        <dbReference type="ARBA" id="ARBA00004417"/>
    </source>
</evidence>
<dbReference type="Gene3D" id="3.40.50.300">
    <property type="entry name" value="P-loop containing nucleotide triphosphate hydrolases"/>
    <property type="match status" value="1"/>
</dbReference>
<dbReference type="Proteomes" id="UP000597507">
    <property type="component" value="Unassembled WGS sequence"/>
</dbReference>
<dbReference type="GO" id="GO:0015833">
    <property type="term" value="P:peptide transport"/>
    <property type="evidence" value="ECO:0007669"/>
    <property type="project" value="InterPro"/>
</dbReference>
<dbReference type="InterPro" id="IPR050319">
    <property type="entry name" value="ABC_transp_ATP-bind"/>
</dbReference>
<comment type="subcellular location">
    <subcellularLocation>
        <location evidence="1">Cell inner membrane</location>
        <topology evidence="1">Peripheral membrane protein</topology>
    </subcellularLocation>
</comment>
<name>A0A8J2ZG00_9PROT</name>
<sequence>MSIVLRVERLVRHFPLRGPAAWAARWRGAPPPAVRAVDGVSFAIAEGETLGLVGESGCGKSTVARCVLRLLDPTSGRIEFEGEDLAALRGDALRRRRERLQMVFQDPTASLNPRLSVRDMVEEPLRLHTRLAPRERQARVAEVLEEVGLGRELMDRYPHELSGGQRQRANIARAIATRPRLVVLDEPTSALDVSLRSRVILLLERLRERHALSYLFISHDLATVKYLAQRVAVMYLGSVVEEAPTTELFARPLHPYTRALIAAVPVPDPEARRERLVLSGEIPSPIAPRRGCPLRGRCPLEREACAAEPPLREVAPGHRVACHLV</sequence>
<accession>A0A8J2ZG00</accession>
<reference evidence="7 8" key="1">
    <citation type="journal article" date="2014" name="Int. J. Syst. Evol. Microbiol.">
        <title>Complete genome sequence of Corynebacterium casei LMG S-19264T (=DSM 44701T), isolated from a smear-ripened cheese.</title>
        <authorList>
            <consortium name="US DOE Joint Genome Institute (JGI-PGF)"/>
            <person name="Walter F."/>
            <person name="Albersmeier A."/>
            <person name="Kalinowski J."/>
            <person name="Ruckert C."/>
        </authorList>
    </citation>
    <scope>NUCLEOTIDE SEQUENCE [LARGE SCALE GENOMIC DNA]</scope>
    <source>
        <strain evidence="7 8">CGMCC 1.16330</strain>
    </source>
</reference>
<dbReference type="PROSITE" id="PS00211">
    <property type="entry name" value="ABC_TRANSPORTER_1"/>
    <property type="match status" value="1"/>
</dbReference>
<keyword evidence="3" id="KW-0813">Transport</keyword>
<dbReference type="SUPFAM" id="SSF52540">
    <property type="entry name" value="P-loop containing nucleoside triphosphate hydrolases"/>
    <property type="match status" value="1"/>
</dbReference>
<organism evidence="7 8">
    <name type="scientific">Caldovatus sediminis</name>
    <dbReference type="NCBI Taxonomy" id="2041189"/>
    <lineage>
        <taxon>Bacteria</taxon>
        <taxon>Pseudomonadati</taxon>
        <taxon>Pseudomonadota</taxon>
        <taxon>Alphaproteobacteria</taxon>
        <taxon>Acetobacterales</taxon>
        <taxon>Roseomonadaceae</taxon>
        <taxon>Caldovatus</taxon>
    </lineage>
</organism>
<dbReference type="InterPro" id="IPR027417">
    <property type="entry name" value="P-loop_NTPase"/>
</dbReference>
<dbReference type="Pfam" id="PF08352">
    <property type="entry name" value="oligo_HPY"/>
    <property type="match status" value="1"/>
</dbReference>
<dbReference type="CDD" id="cd03257">
    <property type="entry name" value="ABC_NikE_OppD_transporters"/>
    <property type="match status" value="1"/>
</dbReference>
<dbReference type="FunFam" id="3.40.50.300:FF:000016">
    <property type="entry name" value="Oligopeptide ABC transporter ATP-binding component"/>
    <property type="match status" value="1"/>
</dbReference>
<dbReference type="GO" id="GO:0016887">
    <property type="term" value="F:ATP hydrolysis activity"/>
    <property type="evidence" value="ECO:0007669"/>
    <property type="project" value="InterPro"/>
</dbReference>
<comment type="caution">
    <text evidence="7">The sequence shown here is derived from an EMBL/GenBank/DDBJ whole genome shotgun (WGS) entry which is preliminary data.</text>
</comment>
<keyword evidence="4" id="KW-0547">Nucleotide-binding</keyword>
<comment type="similarity">
    <text evidence="2">Belongs to the ABC transporter superfamily.</text>
</comment>
<keyword evidence="5 7" id="KW-0067">ATP-binding</keyword>
<dbReference type="RefSeq" id="WP_188904308.1">
    <property type="nucleotide sequence ID" value="NZ_BMKS01000028.1"/>
</dbReference>
<dbReference type="InterPro" id="IPR013563">
    <property type="entry name" value="Oligopep_ABC_C"/>
</dbReference>
<gene>
    <name evidence="7" type="ORF">GCM10010964_44350</name>
</gene>
<dbReference type="InterPro" id="IPR017871">
    <property type="entry name" value="ABC_transporter-like_CS"/>
</dbReference>
<dbReference type="PANTHER" id="PTHR43776:SF7">
    <property type="entry name" value="D,D-DIPEPTIDE TRANSPORT ATP-BINDING PROTEIN DDPF-RELATED"/>
    <property type="match status" value="1"/>
</dbReference>
<dbReference type="Pfam" id="PF00005">
    <property type="entry name" value="ABC_tran"/>
    <property type="match status" value="1"/>
</dbReference>
<evidence type="ECO:0000313" key="7">
    <source>
        <dbReference type="EMBL" id="GGG52329.1"/>
    </source>
</evidence>
<keyword evidence="8" id="KW-1185">Reference proteome</keyword>
<evidence type="ECO:0000256" key="2">
    <source>
        <dbReference type="ARBA" id="ARBA00005417"/>
    </source>
</evidence>
<dbReference type="InterPro" id="IPR003439">
    <property type="entry name" value="ABC_transporter-like_ATP-bd"/>
</dbReference>
<dbReference type="EMBL" id="BMKS01000028">
    <property type="protein sequence ID" value="GGG52329.1"/>
    <property type="molecule type" value="Genomic_DNA"/>
</dbReference>
<protein>
    <submittedName>
        <fullName evidence="7">ABC transporter ATP-binding protein</fullName>
    </submittedName>
</protein>
<dbReference type="NCBIfam" id="TIGR01727">
    <property type="entry name" value="oligo_HPY"/>
    <property type="match status" value="1"/>
</dbReference>
<dbReference type="GO" id="GO:0005886">
    <property type="term" value="C:plasma membrane"/>
    <property type="evidence" value="ECO:0007669"/>
    <property type="project" value="UniProtKB-SubCell"/>
</dbReference>
<evidence type="ECO:0000256" key="5">
    <source>
        <dbReference type="ARBA" id="ARBA00022840"/>
    </source>
</evidence>
<dbReference type="InterPro" id="IPR003593">
    <property type="entry name" value="AAA+_ATPase"/>
</dbReference>
<evidence type="ECO:0000256" key="3">
    <source>
        <dbReference type="ARBA" id="ARBA00022448"/>
    </source>
</evidence>
<evidence type="ECO:0000313" key="8">
    <source>
        <dbReference type="Proteomes" id="UP000597507"/>
    </source>
</evidence>
<dbReference type="PANTHER" id="PTHR43776">
    <property type="entry name" value="TRANSPORT ATP-BINDING PROTEIN"/>
    <property type="match status" value="1"/>
</dbReference>
<proteinExistence type="inferred from homology"/>
<dbReference type="GO" id="GO:0055085">
    <property type="term" value="P:transmembrane transport"/>
    <property type="evidence" value="ECO:0007669"/>
    <property type="project" value="UniProtKB-ARBA"/>
</dbReference>
<dbReference type="AlphaFoldDB" id="A0A8J2ZG00"/>
<evidence type="ECO:0000259" key="6">
    <source>
        <dbReference type="PROSITE" id="PS50893"/>
    </source>
</evidence>
<dbReference type="SMART" id="SM00382">
    <property type="entry name" value="AAA"/>
    <property type="match status" value="1"/>
</dbReference>